<name>A0A0D2J010_9BACT</name>
<keyword evidence="3" id="KW-0472">Membrane</keyword>
<organism evidence="4 5">
    <name type="scientific">Dethiosulfatarculus sandiegensis</name>
    <dbReference type="NCBI Taxonomy" id="1429043"/>
    <lineage>
        <taxon>Bacteria</taxon>
        <taxon>Pseudomonadati</taxon>
        <taxon>Thermodesulfobacteriota</taxon>
        <taxon>Desulfarculia</taxon>
        <taxon>Desulfarculales</taxon>
        <taxon>Desulfarculaceae</taxon>
        <taxon>Dethiosulfatarculus</taxon>
    </lineage>
</organism>
<dbReference type="Gene3D" id="3.40.50.2000">
    <property type="entry name" value="Glycogen Phosphorylase B"/>
    <property type="match status" value="2"/>
</dbReference>
<accession>A0A0D2J010</accession>
<feature type="transmembrane region" description="Helical" evidence="3">
    <location>
        <begin position="96"/>
        <end position="118"/>
    </location>
</feature>
<feature type="transmembrane region" description="Helical" evidence="3">
    <location>
        <begin position="152"/>
        <end position="170"/>
    </location>
</feature>
<protein>
    <submittedName>
        <fullName evidence="4">Uncharacterized protein</fullName>
    </submittedName>
</protein>
<dbReference type="EMBL" id="AZAC01000056">
    <property type="protein sequence ID" value="KIX11554.1"/>
    <property type="molecule type" value="Genomic_DNA"/>
</dbReference>
<dbReference type="SUPFAM" id="SSF53756">
    <property type="entry name" value="UDP-Glycosyltransferase/glycogen phosphorylase"/>
    <property type="match status" value="1"/>
</dbReference>
<evidence type="ECO:0000313" key="4">
    <source>
        <dbReference type="EMBL" id="KIX11554.1"/>
    </source>
</evidence>
<proteinExistence type="predicted"/>
<dbReference type="AlphaFoldDB" id="A0A0D2J010"/>
<dbReference type="PANTHER" id="PTHR12526:SF629">
    <property type="entry name" value="TEICHURONIC ACID BIOSYNTHESIS GLYCOSYLTRANSFERASE TUAH-RELATED"/>
    <property type="match status" value="1"/>
</dbReference>
<dbReference type="PANTHER" id="PTHR12526">
    <property type="entry name" value="GLYCOSYLTRANSFERASE"/>
    <property type="match status" value="1"/>
</dbReference>
<keyword evidence="3" id="KW-0812">Transmembrane</keyword>
<dbReference type="Pfam" id="PF13692">
    <property type="entry name" value="Glyco_trans_1_4"/>
    <property type="match status" value="1"/>
</dbReference>
<evidence type="ECO:0000313" key="5">
    <source>
        <dbReference type="Proteomes" id="UP000032233"/>
    </source>
</evidence>
<comment type="caution">
    <text evidence="4">The sequence shown here is derived from an EMBL/GenBank/DDBJ whole genome shotgun (WGS) entry which is preliminary data.</text>
</comment>
<dbReference type="InParanoid" id="A0A0D2J010"/>
<reference evidence="4 5" key="1">
    <citation type="submission" date="2013-11" db="EMBL/GenBank/DDBJ databases">
        <title>Metagenomic analysis of a methanogenic consortium involved in long chain n-alkane degradation.</title>
        <authorList>
            <person name="Davidova I.A."/>
            <person name="Callaghan A.V."/>
            <person name="Wawrik B."/>
            <person name="Pruitt S."/>
            <person name="Marks C."/>
            <person name="Duncan K.E."/>
            <person name="Suflita J.M."/>
        </authorList>
    </citation>
    <scope>NUCLEOTIDE SEQUENCE [LARGE SCALE GENOMIC DNA]</scope>
    <source>
        <strain evidence="4 5">SPR</strain>
    </source>
</reference>
<keyword evidence="5" id="KW-1185">Reference proteome</keyword>
<sequence>MDKVCMVVLNSVTYDTRVLKEATSLSNNGYNVTIVGVRDDADQTPFTRLNDKFRIVRVPYYPLIFAKSNLLWVMIALIVTVFLILPFGLLNASAEFFLNIVAYTILVIAILNLTLLRFSKKISEFKEKYYNRKKIKTILLLNLLDILQKPNMFIRVIQGMVSNLFVILALTRQVLKEKPKILHCHDVESLPVSFFVKKIKGCKVIYDAHEVYEELAGGDRISRLKFRLIHKLFLRYVDEFITINESIKNWYKINYPKLCPANVIMNAAEKKKIAPYDGRLHECVNLPKDTKIILYQGGYARHRGLKYLIRSASYLPSDWALVLMGSGAYGAEIRELNGKLGNKNVYFAPKAPQNELLDWTSGATLGVIPYRNVSLNHYYCTPNKIWEYSIASVPIIANKLFEIKNIISKYNNGWLLDMENSYTELSEFIINLNDKKYNSIRKGCSNFIASNNWEIYEQKLLSIYAKFYQKDVKK</sequence>
<evidence type="ECO:0000256" key="3">
    <source>
        <dbReference type="SAM" id="Phobius"/>
    </source>
</evidence>
<dbReference type="Proteomes" id="UP000032233">
    <property type="component" value="Unassembled WGS sequence"/>
</dbReference>
<dbReference type="RefSeq" id="WP_044351984.1">
    <property type="nucleotide sequence ID" value="NZ_AZAC01000056.1"/>
</dbReference>
<evidence type="ECO:0000256" key="2">
    <source>
        <dbReference type="ARBA" id="ARBA00022679"/>
    </source>
</evidence>
<feature type="transmembrane region" description="Helical" evidence="3">
    <location>
        <begin position="70"/>
        <end position="90"/>
    </location>
</feature>
<evidence type="ECO:0000256" key="1">
    <source>
        <dbReference type="ARBA" id="ARBA00022676"/>
    </source>
</evidence>
<keyword evidence="2" id="KW-0808">Transferase</keyword>
<gene>
    <name evidence="4" type="ORF">X474_24300</name>
</gene>
<keyword evidence="3" id="KW-1133">Transmembrane helix</keyword>
<dbReference type="STRING" id="1429043.X474_24300"/>
<dbReference type="GO" id="GO:0016757">
    <property type="term" value="F:glycosyltransferase activity"/>
    <property type="evidence" value="ECO:0007669"/>
    <property type="project" value="UniProtKB-KW"/>
</dbReference>
<keyword evidence="1" id="KW-0328">Glycosyltransferase</keyword>
<dbReference type="OrthoDB" id="5490313at2"/>